<evidence type="ECO:0000256" key="1">
    <source>
        <dbReference type="SAM" id="MobiDB-lite"/>
    </source>
</evidence>
<feature type="transmembrane region" description="Helical" evidence="2">
    <location>
        <begin position="41"/>
        <end position="60"/>
    </location>
</feature>
<feature type="transmembrane region" description="Helical" evidence="2">
    <location>
        <begin position="117"/>
        <end position="138"/>
    </location>
</feature>
<name>A0A0H2KV15_9MICO</name>
<protein>
    <recommendedName>
        <fullName evidence="3">VanZ-like domain-containing protein</fullName>
    </recommendedName>
</protein>
<dbReference type="PANTHER" id="PTHR36834:SF2">
    <property type="entry name" value="MEMBRANE PROTEIN"/>
    <property type="match status" value="1"/>
</dbReference>
<sequence>MATRDPYVGPGLVEEHEEREGRAADGGAPAPARPGRTAERVVLGLYVLVLVWVVLLKIHTGDLGDLVGRRSVNLVPMGGTATGGLGSRELAVNVLVFVPLGVLVLLAARQRRFARMLLLVVGVSVAFEIVQYVVGIGASDVTDVLTNTAGGLVGMGVAWLGLRLLGDRAQRWILVALVVALVTSAAGFFTWLQVTGVRFRL</sequence>
<dbReference type="InterPro" id="IPR006976">
    <property type="entry name" value="VanZ-like"/>
</dbReference>
<dbReference type="PATRIC" id="fig|264251.5.peg.1032"/>
<accession>A0A0H2KV15</accession>
<proteinExistence type="predicted"/>
<comment type="caution">
    <text evidence="4">The sequence shown here is derived from an EMBL/GenBank/DDBJ whole genome shotgun (WGS) entry which is preliminary data.</text>
</comment>
<dbReference type="STRING" id="264251.FB00_05025"/>
<dbReference type="Pfam" id="PF04892">
    <property type="entry name" value="VanZ"/>
    <property type="match status" value="1"/>
</dbReference>
<dbReference type="PANTHER" id="PTHR36834">
    <property type="entry name" value="MEMBRANE PROTEIN-RELATED"/>
    <property type="match status" value="1"/>
</dbReference>
<evidence type="ECO:0000313" key="4">
    <source>
        <dbReference type="EMBL" id="KLN35649.1"/>
    </source>
</evidence>
<dbReference type="EMBL" id="JNBQ01000003">
    <property type="protein sequence ID" value="KLN35649.1"/>
    <property type="molecule type" value="Genomic_DNA"/>
</dbReference>
<keyword evidence="2" id="KW-0472">Membrane</keyword>
<feature type="region of interest" description="Disordered" evidence="1">
    <location>
        <begin position="1"/>
        <end position="34"/>
    </location>
</feature>
<organism evidence="4 5">
    <name type="scientific">Cellulosimicrobium funkei</name>
    <dbReference type="NCBI Taxonomy" id="264251"/>
    <lineage>
        <taxon>Bacteria</taxon>
        <taxon>Bacillati</taxon>
        <taxon>Actinomycetota</taxon>
        <taxon>Actinomycetes</taxon>
        <taxon>Micrococcales</taxon>
        <taxon>Promicromonosporaceae</taxon>
        <taxon>Cellulosimicrobium</taxon>
    </lineage>
</organism>
<dbReference type="AlphaFoldDB" id="A0A0H2KV15"/>
<dbReference type="Proteomes" id="UP000035265">
    <property type="component" value="Unassembled WGS sequence"/>
</dbReference>
<dbReference type="RefSeq" id="WP_047231771.1">
    <property type="nucleotide sequence ID" value="NZ_JNBQ01000003.1"/>
</dbReference>
<feature type="compositionally biased region" description="Low complexity" evidence="1">
    <location>
        <begin position="25"/>
        <end position="34"/>
    </location>
</feature>
<evidence type="ECO:0000256" key="2">
    <source>
        <dbReference type="SAM" id="Phobius"/>
    </source>
</evidence>
<feature type="transmembrane region" description="Helical" evidence="2">
    <location>
        <begin position="90"/>
        <end position="108"/>
    </location>
</feature>
<feature type="domain" description="VanZ-like" evidence="3">
    <location>
        <begin position="45"/>
        <end position="160"/>
    </location>
</feature>
<reference evidence="4 5" key="1">
    <citation type="submission" date="2014-05" db="EMBL/GenBank/DDBJ databases">
        <title>Cellulosimicrobium funkei U11 genome.</title>
        <authorList>
            <person name="Hu C."/>
            <person name="Gong Y."/>
            <person name="Wan W."/>
            <person name="Jiang M."/>
        </authorList>
    </citation>
    <scope>NUCLEOTIDE SEQUENCE [LARGE SCALE GENOMIC DNA]</scope>
    <source>
        <strain evidence="4 5">U11</strain>
    </source>
</reference>
<keyword evidence="5" id="KW-1185">Reference proteome</keyword>
<dbReference type="InterPro" id="IPR053150">
    <property type="entry name" value="Teicoplanin_resist-assoc"/>
</dbReference>
<evidence type="ECO:0000259" key="3">
    <source>
        <dbReference type="Pfam" id="PF04892"/>
    </source>
</evidence>
<feature type="transmembrane region" description="Helical" evidence="2">
    <location>
        <begin position="172"/>
        <end position="192"/>
    </location>
</feature>
<keyword evidence="2" id="KW-0812">Transmembrane</keyword>
<gene>
    <name evidence="4" type="ORF">FB00_05025</name>
</gene>
<keyword evidence="2" id="KW-1133">Transmembrane helix</keyword>
<feature type="compositionally biased region" description="Basic and acidic residues" evidence="1">
    <location>
        <begin position="13"/>
        <end position="23"/>
    </location>
</feature>
<feature type="transmembrane region" description="Helical" evidence="2">
    <location>
        <begin position="144"/>
        <end position="165"/>
    </location>
</feature>
<evidence type="ECO:0000313" key="5">
    <source>
        <dbReference type="Proteomes" id="UP000035265"/>
    </source>
</evidence>